<keyword evidence="3" id="KW-1185">Reference proteome</keyword>
<dbReference type="EMBL" id="JAINUG010000002">
    <property type="protein sequence ID" value="KAJ8417979.1"/>
    <property type="molecule type" value="Genomic_DNA"/>
</dbReference>
<comment type="caution">
    <text evidence="2">The sequence shown here is derived from an EMBL/GenBank/DDBJ whole genome shotgun (WGS) entry which is preliminary data.</text>
</comment>
<protein>
    <submittedName>
        <fullName evidence="2">Uncharacterized protein</fullName>
    </submittedName>
</protein>
<proteinExistence type="predicted"/>
<dbReference type="Proteomes" id="UP001221898">
    <property type="component" value="Unassembled WGS sequence"/>
</dbReference>
<feature type="region of interest" description="Disordered" evidence="1">
    <location>
        <begin position="1"/>
        <end position="46"/>
    </location>
</feature>
<reference evidence="2" key="1">
    <citation type="journal article" date="2023" name="Science">
        <title>Genome structures resolve the early diversification of teleost fishes.</title>
        <authorList>
            <person name="Parey E."/>
            <person name="Louis A."/>
            <person name="Montfort J."/>
            <person name="Bouchez O."/>
            <person name="Roques C."/>
            <person name="Iampietro C."/>
            <person name="Lluch J."/>
            <person name="Castinel A."/>
            <person name="Donnadieu C."/>
            <person name="Desvignes T."/>
            <person name="Floi Bucao C."/>
            <person name="Jouanno E."/>
            <person name="Wen M."/>
            <person name="Mejri S."/>
            <person name="Dirks R."/>
            <person name="Jansen H."/>
            <person name="Henkel C."/>
            <person name="Chen W.J."/>
            <person name="Zahm M."/>
            <person name="Cabau C."/>
            <person name="Klopp C."/>
            <person name="Thompson A.W."/>
            <person name="Robinson-Rechavi M."/>
            <person name="Braasch I."/>
            <person name="Lecointre G."/>
            <person name="Bobe J."/>
            <person name="Postlethwait J.H."/>
            <person name="Berthelot C."/>
            <person name="Roest Crollius H."/>
            <person name="Guiguen Y."/>
        </authorList>
    </citation>
    <scope>NUCLEOTIDE SEQUENCE</scope>
    <source>
        <strain evidence="2">NC1722</strain>
    </source>
</reference>
<evidence type="ECO:0000256" key="1">
    <source>
        <dbReference type="SAM" id="MobiDB-lite"/>
    </source>
</evidence>
<evidence type="ECO:0000313" key="3">
    <source>
        <dbReference type="Proteomes" id="UP001221898"/>
    </source>
</evidence>
<name>A0AAD7TBP0_9TELE</name>
<gene>
    <name evidence="2" type="ORF">AAFF_G00136880</name>
</gene>
<dbReference type="AlphaFoldDB" id="A0AAD7TBP0"/>
<accession>A0AAD7TBP0</accession>
<sequence>MPRLPMTAQAARDSSLACQSRPGPSGCVSSEVSCEDPCTPTQAGARRKAVCLSKREALSESQTTLSETGVLEKAEGHSHYTDEHINLTAGMAIESPPYVMLP</sequence>
<evidence type="ECO:0000313" key="2">
    <source>
        <dbReference type="EMBL" id="KAJ8417979.1"/>
    </source>
</evidence>
<organism evidence="2 3">
    <name type="scientific">Aldrovandia affinis</name>
    <dbReference type="NCBI Taxonomy" id="143900"/>
    <lineage>
        <taxon>Eukaryota</taxon>
        <taxon>Metazoa</taxon>
        <taxon>Chordata</taxon>
        <taxon>Craniata</taxon>
        <taxon>Vertebrata</taxon>
        <taxon>Euteleostomi</taxon>
        <taxon>Actinopterygii</taxon>
        <taxon>Neopterygii</taxon>
        <taxon>Teleostei</taxon>
        <taxon>Notacanthiformes</taxon>
        <taxon>Halosauridae</taxon>
        <taxon>Aldrovandia</taxon>
    </lineage>
</organism>